<dbReference type="Gene3D" id="1.10.10.10">
    <property type="entry name" value="Winged helix-like DNA-binding domain superfamily/Winged helix DNA-binding domain"/>
    <property type="match status" value="1"/>
</dbReference>
<dbReference type="PROSITE" id="PS50043">
    <property type="entry name" value="HTH_LUXR_2"/>
    <property type="match status" value="1"/>
</dbReference>
<evidence type="ECO:0000313" key="6">
    <source>
        <dbReference type="Proteomes" id="UP000028725"/>
    </source>
</evidence>
<dbReference type="Pfam" id="PF00196">
    <property type="entry name" value="GerE"/>
    <property type="match status" value="1"/>
</dbReference>
<dbReference type="PRINTS" id="PR00038">
    <property type="entry name" value="HTHLUXR"/>
</dbReference>
<dbReference type="InterPro" id="IPR000792">
    <property type="entry name" value="Tscrpt_reg_LuxR_C"/>
</dbReference>
<dbReference type="InterPro" id="IPR016032">
    <property type="entry name" value="Sig_transdc_resp-reg_C-effctor"/>
</dbReference>
<protein>
    <recommendedName>
        <fullName evidence="4">HTH luxR-type domain-containing protein</fullName>
    </recommendedName>
</protein>
<dbReference type="InterPro" id="IPR036388">
    <property type="entry name" value="WH-like_DNA-bd_sf"/>
</dbReference>
<comment type="caution">
    <text evidence="5">The sequence shown here is derived from an EMBL/GenBank/DDBJ whole genome shotgun (WGS) entry which is preliminary data.</text>
</comment>
<dbReference type="PANTHER" id="PTHR44688:SF16">
    <property type="entry name" value="DNA-BINDING TRANSCRIPTIONAL ACTIVATOR DEVR_DOSR"/>
    <property type="match status" value="1"/>
</dbReference>
<dbReference type="GO" id="GO:0003677">
    <property type="term" value="F:DNA binding"/>
    <property type="evidence" value="ECO:0007669"/>
    <property type="project" value="UniProtKB-KW"/>
</dbReference>
<keyword evidence="1" id="KW-0805">Transcription regulation</keyword>
<keyword evidence="2" id="KW-0238">DNA-binding</keyword>
<gene>
    <name evidence="5" type="ORF">DB31_3485</name>
</gene>
<dbReference type="SUPFAM" id="SSF46894">
    <property type="entry name" value="C-terminal effector domain of the bipartite response regulators"/>
    <property type="match status" value="1"/>
</dbReference>
<evidence type="ECO:0000256" key="3">
    <source>
        <dbReference type="ARBA" id="ARBA00023163"/>
    </source>
</evidence>
<evidence type="ECO:0000259" key="4">
    <source>
        <dbReference type="PROSITE" id="PS50043"/>
    </source>
</evidence>
<sequence>MDALMTGSVPLNLPADSWREKRGLSTLEVCFTRLPSINGRSLWELRLKEVHVVPEKWRQILTPRQFEAAALVVQGLADKEIADKLGITEDTAKDHVQSAYKRLKVSGRAGLIALALRS</sequence>
<dbReference type="SMART" id="SM00421">
    <property type="entry name" value="HTH_LUXR"/>
    <property type="match status" value="1"/>
</dbReference>
<keyword evidence="3" id="KW-0804">Transcription</keyword>
<proteinExistence type="predicted"/>
<keyword evidence="6" id="KW-1185">Reference proteome</keyword>
<evidence type="ECO:0000256" key="1">
    <source>
        <dbReference type="ARBA" id="ARBA00023015"/>
    </source>
</evidence>
<dbReference type="GO" id="GO:0006355">
    <property type="term" value="P:regulation of DNA-templated transcription"/>
    <property type="evidence" value="ECO:0007669"/>
    <property type="project" value="InterPro"/>
</dbReference>
<dbReference type="EMBL" id="JMCB01000002">
    <property type="protein sequence ID" value="KFE71355.1"/>
    <property type="molecule type" value="Genomic_DNA"/>
</dbReference>
<accession>A0A085WUJ2</accession>
<reference evidence="5 6" key="1">
    <citation type="submission" date="2014-04" db="EMBL/GenBank/DDBJ databases">
        <title>Genome assembly of Hyalangium minutum DSM 14724.</title>
        <authorList>
            <person name="Sharma G."/>
            <person name="Subramanian S."/>
        </authorList>
    </citation>
    <scope>NUCLEOTIDE SEQUENCE [LARGE SCALE GENOMIC DNA]</scope>
    <source>
        <strain evidence="5 6">DSM 14724</strain>
    </source>
</reference>
<dbReference type="CDD" id="cd06170">
    <property type="entry name" value="LuxR_C_like"/>
    <property type="match status" value="1"/>
</dbReference>
<evidence type="ECO:0000313" key="5">
    <source>
        <dbReference type="EMBL" id="KFE71355.1"/>
    </source>
</evidence>
<evidence type="ECO:0000256" key="2">
    <source>
        <dbReference type="ARBA" id="ARBA00023125"/>
    </source>
</evidence>
<dbReference type="PANTHER" id="PTHR44688">
    <property type="entry name" value="DNA-BINDING TRANSCRIPTIONAL ACTIVATOR DEVR_DOSR"/>
    <property type="match status" value="1"/>
</dbReference>
<name>A0A085WUJ2_9BACT</name>
<feature type="domain" description="HTH luxR-type" evidence="4">
    <location>
        <begin position="54"/>
        <end position="118"/>
    </location>
</feature>
<organism evidence="5 6">
    <name type="scientific">Hyalangium minutum</name>
    <dbReference type="NCBI Taxonomy" id="394096"/>
    <lineage>
        <taxon>Bacteria</taxon>
        <taxon>Pseudomonadati</taxon>
        <taxon>Myxococcota</taxon>
        <taxon>Myxococcia</taxon>
        <taxon>Myxococcales</taxon>
        <taxon>Cystobacterineae</taxon>
        <taxon>Archangiaceae</taxon>
        <taxon>Hyalangium</taxon>
    </lineage>
</organism>
<dbReference type="STRING" id="394096.DB31_3485"/>
<dbReference type="AlphaFoldDB" id="A0A085WUJ2"/>
<dbReference type="Proteomes" id="UP000028725">
    <property type="component" value="Unassembled WGS sequence"/>
</dbReference>